<proteinExistence type="predicted"/>
<dbReference type="Proteomes" id="UP000784286">
    <property type="component" value="Unassembled WGS sequence"/>
</dbReference>
<evidence type="ECO:0000313" key="2">
    <source>
        <dbReference type="Proteomes" id="UP000784286"/>
    </source>
</evidence>
<evidence type="ECO:0000313" key="1">
    <source>
        <dbReference type="EMBL" id="MBU3855677.1"/>
    </source>
</evidence>
<sequence>MKYNLYLIFSLLLLVSCGQKEDVAGELPQGTIAAQLKISGMPGVCGSDAEVDIKDLQGFRFEDGVLAEVFPSLALDKEGMCVFVPKREKGDLYFLANAGAAEGLDKLKPGVSLLDDFMELEVSFPSLSLEVLPMTGSMAVEGKHTKAVFMKRSVARIDLSSFAKGVSVKSVAVRNVLTNGYMNESEVVRTPETDEKTDFEKVFEDGCFMNRSEPLFYMAEQKNAGLAVEILLNCNGSWQRLEARLPETIRRNTVYDLQVSGLGASAKVDVIAGDWESGDGTVSENRPLGVIDASASELSGGVRINATNDTVHVPYYGSDFRLALLGEEGARIKVEGTVDGVIVDQTAARTLQKVAEVSVSSKVRMPGTKKEYIYLDVYSRDTYAARVVLVFEGSPVRLEGQIRFDSDGICDFNRYIDGELGMITLPEGREIRLEFAGDSPHWMKLEQNEEGSWRLLGGWKPNDPEADGRVQEGKIVISGTDGLHREVYTVRRINWGLPVVNIHGTWWCKYNLRGNVKRFEDQVLIQSDPATQENLAQYLMNCSESELLALMGHQYQGGNNDGLPLSHNGNSFYYDGMKSSGQNFGTMGPSEMAPDGYRIPSYEDYAFFSWGDNVNLGGVGSRPFNNKTGQRLNVTVAERDVSFLGNHFGVVSFYDFEQDGNHWVLYGLGHQWNTTPGSIARMNILFATYGHSSNTWGMEGYASSENPGNNWFKFVPQNSQKTRTIRCVKNAVEYIYD</sequence>
<dbReference type="PROSITE" id="PS51257">
    <property type="entry name" value="PROKAR_LIPOPROTEIN"/>
    <property type="match status" value="1"/>
</dbReference>
<evidence type="ECO:0008006" key="3">
    <source>
        <dbReference type="Google" id="ProtNLM"/>
    </source>
</evidence>
<protein>
    <recommendedName>
        <fullName evidence="3">DUF4906 domain-containing protein</fullName>
    </recommendedName>
</protein>
<organism evidence="1 2">
    <name type="scientific">Candidatus Phocaeicola excrementipullorum</name>
    <dbReference type="NCBI Taxonomy" id="2838731"/>
    <lineage>
        <taxon>Bacteria</taxon>
        <taxon>Pseudomonadati</taxon>
        <taxon>Bacteroidota</taxon>
        <taxon>Bacteroidia</taxon>
        <taxon>Bacteroidales</taxon>
        <taxon>Bacteroidaceae</taxon>
        <taxon>Phocaeicola</taxon>
    </lineage>
</organism>
<accession>A0A948TLI6</accession>
<reference evidence="1" key="1">
    <citation type="journal article" date="2021" name="PeerJ">
        <title>Extensive microbial diversity within the chicken gut microbiome revealed by metagenomics and culture.</title>
        <authorList>
            <person name="Gilroy R."/>
            <person name="Ravi A."/>
            <person name="Getino M."/>
            <person name="Pursley I."/>
            <person name="Horton D.L."/>
            <person name="Alikhan N.F."/>
            <person name="Baker D."/>
            <person name="Gharbi K."/>
            <person name="Hall N."/>
            <person name="Watson M."/>
            <person name="Adriaenssens E.M."/>
            <person name="Foster-Nyarko E."/>
            <person name="Jarju S."/>
            <person name="Secka A."/>
            <person name="Antonio M."/>
            <person name="Oren A."/>
            <person name="Chaudhuri R.R."/>
            <person name="La Ragione R."/>
            <person name="Hildebrand F."/>
            <person name="Pallen M.J."/>
        </authorList>
    </citation>
    <scope>NUCLEOTIDE SEQUENCE</scope>
    <source>
        <strain evidence="1">8470</strain>
    </source>
</reference>
<name>A0A948TLI6_9BACT</name>
<reference evidence="1" key="2">
    <citation type="submission" date="2021-04" db="EMBL/GenBank/DDBJ databases">
        <authorList>
            <person name="Gilroy R."/>
        </authorList>
    </citation>
    <scope>NUCLEOTIDE SEQUENCE</scope>
    <source>
        <strain evidence="1">8470</strain>
    </source>
</reference>
<dbReference type="EMBL" id="JAHLFJ010000038">
    <property type="protein sequence ID" value="MBU3855677.1"/>
    <property type="molecule type" value="Genomic_DNA"/>
</dbReference>
<comment type="caution">
    <text evidence="1">The sequence shown here is derived from an EMBL/GenBank/DDBJ whole genome shotgun (WGS) entry which is preliminary data.</text>
</comment>
<gene>
    <name evidence="1" type="ORF">H9928_03810</name>
</gene>
<dbReference type="AlphaFoldDB" id="A0A948TLI6"/>